<dbReference type="Proteomes" id="UP000499080">
    <property type="component" value="Unassembled WGS sequence"/>
</dbReference>
<organism evidence="1 2">
    <name type="scientific">Araneus ventricosus</name>
    <name type="common">Orbweaver spider</name>
    <name type="synonym">Epeira ventricosa</name>
    <dbReference type="NCBI Taxonomy" id="182803"/>
    <lineage>
        <taxon>Eukaryota</taxon>
        <taxon>Metazoa</taxon>
        <taxon>Ecdysozoa</taxon>
        <taxon>Arthropoda</taxon>
        <taxon>Chelicerata</taxon>
        <taxon>Arachnida</taxon>
        <taxon>Araneae</taxon>
        <taxon>Araneomorphae</taxon>
        <taxon>Entelegynae</taxon>
        <taxon>Araneoidea</taxon>
        <taxon>Araneidae</taxon>
        <taxon>Araneus</taxon>
    </lineage>
</organism>
<protein>
    <submittedName>
        <fullName evidence="1">Uncharacterized protein</fullName>
    </submittedName>
</protein>
<keyword evidence="2" id="KW-1185">Reference proteome</keyword>
<comment type="caution">
    <text evidence="1">The sequence shown here is derived from an EMBL/GenBank/DDBJ whole genome shotgun (WGS) entry which is preliminary data.</text>
</comment>
<sequence>MNCSHLDDFLSPKDRCRTVSPESSLGKEHTPYTEAESGFYHKCYQKLMVESEHPVVESEYPVVESEYPVVESEYSLVESESPVVESECPLVESEYPLVESEYPVIETRQAVS</sequence>
<reference evidence="1 2" key="1">
    <citation type="journal article" date="2019" name="Sci. Rep.">
        <title>Orb-weaving spider Araneus ventricosus genome elucidates the spidroin gene catalogue.</title>
        <authorList>
            <person name="Kono N."/>
            <person name="Nakamura H."/>
            <person name="Ohtoshi R."/>
            <person name="Moran D.A.P."/>
            <person name="Shinohara A."/>
            <person name="Yoshida Y."/>
            <person name="Fujiwara M."/>
            <person name="Mori M."/>
            <person name="Tomita M."/>
            <person name="Arakawa K."/>
        </authorList>
    </citation>
    <scope>NUCLEOTIDE SEQUENCE [LARGE SCALE GENOMIC DNA]</scope>
</reference>
<evidence type="ECO:0000313" key="1">
    <source>
        <dbReference type="EMBL" id="GBN77199.1"/>
    </source>
</evidence>
<accession>A0A4Y2RPL8</accession>
<proteinExistence type="predicted"/>
<evidence type="ECO:0000313" key="2">
    <source>
        <dbReference type="Proteomes" id="UP000499080"/>
    </source>
</evidence>
<dbReference type="AlphaFoldDB" id="A0A4Y2RPL8"/>
<dbReference type="EMBL" id="BGPR01017753">
    <property type="protein sequence ID" value="GBN77199.1"/>
    <property type="molecule type" value="Genomic_DNA"/>
</dbReference>
<name>A0A4Y2RPL8_ARAVE</name>
<gene>
    <name evidence="1" type="ORF">AVEN_220543_1</name>
</gene>